<dbReference type="OrthoDB" id="1809801at2"/>
<dbReference type="Gene3D" id="3.30.470.20">
    <property type="entry name" value="ATP-grasp fold, B domain"/>
    <property type="match status" value="1"/>
</dbReference>
<name>A0A0L6JWN0_9FIRM</name>
<reference evidence="2" key="1">
    <citation type="submission" date="2015-07" db="EMBL/GenBank/DDBJ databases">
        <title>Near-Complete Genome Sequence of the Cellulolytic Bacterium Bacteroides (Pseudobacteroides) cellulosolvens ATCC 35603.</title>
        <authorList>
            <person name="Dassa B."/>
            <person name="Utturkar S.M."/>
            <person name="Klingeman D.M."/>
            <person name="Hurt R.A."/>
            <person name="Keller M."/>
            <person name="Xu J."/>
            <person name="Reddy Y.H.K."/>
            <person name="Borovok I."/>
            <person name="Grinberg I.R."/>
            <person name="Lamed R."/>
            <person name="Zhivin O."/>
            <person name="Bayer E.A."/>
            <person name="Brown S.D."/>
        </authorList>
    </citation>
    <scope>NUCLEOTIDE SEQUENCE [LARGE SCALE GENOMIC DNA]</scope>
    <source>
        <strain evidence="2">DSM 2933</strain>
    </source>
</reference>
<dbReference type="eggNOG" id="COG0189">
    <property type="taxonomic scope" value="Bacteria"/>
</dbReference>
<dbReference type="InterPro" id="IPR026838">
    <property type="entry name" value="YheC/D"/>
</dbReference>
<keyword evidence="2" id="KW-1185">Reference proteome</keyword>
<dbReference type="AlphaFoldDB" id="A0A0L6JWN0"/>
<dbReference type="SUPFAM" id="SSF56059">
    <property type="entry name" value="Glutathione synthetase ATP-binding domain-like"/>
    <property type="match status" value="1"/>
</dbReference>
<comment type="caution">
    <text evidence="1">The sequence shown here is derived from an EMBL/GenBank/DDBJ whole genome shotgun (WGS) entry which is preliminary data.</text>
</comment>
<dbReference type="Pfam" id="PF14398">
    <property type="entry name" value="ATPgrasp_YheCD"/>
    <property type="match status" value="1"/>
</dbReference>
<accession>A0A0L6JWN0</accession>
<gene>
    <name evidence="1" type="ORF">Bccel_5297</name>
</gene>
<sequence>MSKTYIIKTDSNNYSDFTISPKTAEQINTIYKKEAYVRFGCKRYYVNVKISEYIPDNVIVLSKDIVSDLNLPDYTSYEISVNKNEIIVGPYIGLLLKKQDKDFTGTCLKKLLIYAKDYSVLNGAIVIFALDKVDAANLLIEGFCYNPQLDSWQRGTFPYPSAIYRKIGLNDQWKNHFLSIMGDCVFNSHYFNKWYMYKWLSTSTTAGPHLPCTTFFSSCNDVLNMLKKFDKVYIKPASGLKGHGIVQASMNGNSIVLRYRDKAKNHETVLNNTDEACAYMDKRFTDREYIVQQGIDLLMYDEKVVDFRCVVQKNQWNKWECMAVFGRCGERGSVVSNISSGGTAFYGEELLKMTLLSSYERAKEVREGIEYLAVKACYELDECGINCGFLGLDIGVDVYGYLWLIEINNRDPCLLYALDVKDEELYYRLKTQPLYYAKYLAGF</sequence>
<evidence type="ECO:0000313" key="1">
    <source>
        <dbReference type="EMBL" id="KNY30020.1"/>
    </source>
</evidence>
<dbReference type="RefSeq" id="WP_036945010.1">
    <property type="nucleotide sequence ID" value="NZ_JQKC01000041.1"/>
</dbReference>
<organism evidence="1 2">
    <name type="scientific">Pseudobacteroides cellulosolvens ATCC 35603 = DSM 2933</name>
    <dbReference type="NCBI Taxonomy" id="398512"/>
    <lineage>
        <taxon>Bacteria</taxon>
        <taxon>Bacillati</taxon>
        <taxon>Bacillota</taxon>
        <taxon>Clostridia</taxon>
        <taxon>Eubacteriales</taxon>
        <taxon>Oscillospiraceae</taxon>
        <taxon>Pseudobacteroides</taxon>
    </lineage>
</organism>
<protein>
    <submittedName>
        <fullName evidence="1">Endospore coat-associated protein YheC/D</fullName>
    </submittedName>
</protein>
<dbReference type="EMBL" id="LGTC01000001">
    <property type="protein sequence ID" value="KNY30020.1"/>
    <property type="molecule type" value="Genomic_DNA"/>
</dbReference>
<dbReference type="STRING" id="398512.Bccel_5297"/>
<proteinExistence type="predicted"/>
<dbReference type="Proteomes" id="UP000036923">
    <property type="component" value="Unassembled WGS sequence"/>
</dbReference>
<evidence type="ECO:0000313" key="2">
    <source>
        <dbReference type="Proteomes" id="UP000036923"/>
    </source>
</evidence>